<evidence type="ECO:0000256" key="7">
    <source>
        <dbReference type="ARBA" id="ARBA00023136"/>
    </source>
</evidence>
<reference evidence="10 11" key="1">
    <citation type="journal article" date="2020" name="ISME J.">
        <title>Comparative genomics reveals insights into cyanobacterial evolution and habitat adaptation.</title>
        <authorList>
            <person name="Chen M.Y."/>
            <person name="Teng W.K."/>
            <person name="Zhao L."/>
            <person name="Hu C.X."/>
            <person name="Zhou Y.K."/>
            <person name="Han B.P."/>
            <person name="Song L.R."/>
            <person name="Shu W.S."/>
        </authorList>
    </citation>
    <scope>NUCLEOTIDE SEQUENCE [LARGE SCALE GENOMIC DNA]</scope>
    <source>
        <strain evidence="10 11">FACHB-343</strain>
    </source>
</reference>
<evidence type="ECO:0000256" key="1">
    <source>
        <dbReference type="ARBA" id="ARBA00004370"/>
    </source>
</evidence>
<comment type="caution">
    <text evidence="10">The sequence shown here is derived from an EMBL/GenBank/DDBJ whole genome shotgun (WGS) entry which is preliminary data.</text>
</comment>
<feature type="region of interest" description="Disordered" evidence="8">
    <location>
        <begin position="1012"/>
        <end position="1033"/>
    </location>
</feature>
<dbReference type="InterPro" id="IPR003995">
    <property type="entry name" value="RTX_toxin_determinant-A"/>
</dbReference>
<evidence type="ECO:0000256" key="6">
    <source>
        <dbReference type="ARBA" id="ARBA00023026"/>
    </source>
</evidence>
<dbReference type="RefSeq" id="WP_190551376.1">
    <property type="nucleotide sequence ID" value="NZ_JACJQG010000100.1"/>
</dbReference>
<dbReference type="Pfam" id="PF05345">
    <property type="entry name" value="He_PIG"/>
    <property type="match status" value="1"/>
</dbReference>
<dbReference type="PANTHER" id="PTHR38340:SF1">
    <property type="entry name" value="S-LAYER PROTEIN"/>
    <property type="match status" value="1"/>
</dbReference>
<evidence type="ECO:0000256" key="8">
    <source>
        <dbReference type="SAM" id="MobiDB-lite"/>
    </source>
</evidence>
<dbReference type="PROSITE" id="PS00330">
    <property type="entry name" value="HEMOLYSIN_CALCIUM"/>
    <property type="match status" value="11"/>
</dbReference>
<dbReference type="EMBL" id="JACJQG010000100">
    <property type="protein sequence ID" value="MBD2229499.1"/>
    <property type="molecule type" value="Genomic_DNA"/>
</dbReference>
<dbReference type="SMART" id="SM00736">
    <property type="entry name" value="CADG"/>
    <property type="match status" value="1"/>
</dbReference>
<dbReference type="Pfam" id="PF17963">
    <property type="entry name" value="Big_9"/>
    <property type="match status" value="1"/>
</dbReference>
<dbReference type="InterPro" id="IPR015919">
    <property type="entry name" value="Cadherin-like_sf"/>
</dbReference>
<dbReference type="Gene3D" id="2.60.40.10">
    <property type="entry name" value="Immunoglobulins"/>
    <property type="match status" value="1"/>
</dbReference>
<evidence type="ECO:0000256" key="4">
    <source>
        <dbReference type="ARBA" id="ARBA00022656"/>
    </source>
</evidence>
<gene>
    <name evidence="10" type="ORF">H6G08_34385</name>
</gene>
<keyword evidence="4" id="KW-0800">Toxin</keyword>
<keyword evidence="6" id="KW-0843">Virulence</keyword>
<keyword evidence="3" id="KW-0964">Secreted</keyword>
<evidence type="ECO:0000313" key="11">
    <source>
        <dbReference type="Proteomes" id="UP000647273"/>
    </source>
</evidence>
<keyword evidence="11" id="KW-1185">Reference proteome</keyword>
<accession>A0ABR8B671</accession>
<dbReference type="Proteomes" id="UP000647273">
    <property type="component" value="Unassembled WGS sequence"/>
</dbReference>
<dbReference type="SUPFAM" id="SSF82171">
    <property type="entry name" value="DPP6 N-terminal domain-like"/>
    <property type="match status" value="1"/>
</dbReference>
<dbReference type="InterPro" id="IPR011049">
    <property type="entry name" value="Serralysin-like_metalloprot_C"/>
</dbReference>
<sequence length="3139" mass="329059">MWLVEDLSAFPEIEIRHATDINGANGAFAAATNRIYLSQEFIAKHQGNVGAIAAVLLEEIGHFVDARINTFDTPGDEGEIFALVVQGAELTPQQLNVLRGEDDSATINLDGQVIQIEQAVSLDKLKSSLGEVSIILDGIKSTLTDSILKALPVIGDQLKDNTQVSQLIAVINDLQSVIKDIQSANFGNVDALVSELNKKVDQNLTKLGFNTNVIDFVKGLESGNEVKINLNFNKELTLSSLPVDPTLGLFKSAGFGNFGGSIKPILNLSLNGLEFGVNSTGSAFLNKDNSKASLDIKLDNASGISGKLFSDVLGVTLTPSENLGFGYEIALNNINNYKFKNPSNSKLFDFKIKTDLKDAPSYIPAVPDINGSIKLDSNGFSLSDITLDISSLQDGFIGKIKNTIGKVVEPIRPIVDLLLKPVPLVDELYQKFNASAPDLFKELGSSDTDSNNLSILDVITFVAKTQKINFKPAPVVEILNGIYSLSDLKFKSVPLGSISFDNQGGKVKTSEKNANLIQSGSVAGNGLKIPLFEDPSNTVLDLLLGNNVDLVTYKLPDFELKGTITQVIPIIGPLGLSVGGSFDIKTQLGFGFDTSGLKTGNIANSLYFTDTVNGKDVPEINLGVGPTFGVGVQVGAASVDVFTGLGINLGIDLADEKDKDGDKKFRLNEIDITKPLSIFNYDIGFNGQLGGSIKVAGANIFSPAVTFPKDPIKLTSISGDRLQAELDKLVSEFKEVKENTVDKAVEAIQKVLNLIKDPVQLLKEGLGALGDLKDKVDAVAKEALANLDFTDPNSPLSKALKDLDPTNPNGFVGEQVDVVIKGLEQVITIVDVDPTNLKFSDLDPTNPNGTIGKLFNLFGETFDDIAGVYNFGKQDRQDIFDELQDEFNSAIDSAKNILKKLSPISLIPDLSSPNSLDFSSPQAYKDALTEFPKKEEENKLAQANQLASIKDDIGKIINSLNTAYKVLAQKIKGNDFKEIIKQDQLEKGVTLEGDEKDNVLVTTIGNDTLIGKAGNDKLTSGDGSDTLKGGSGNDILNAGEKGDILEGNSGDDELYGGEGDDKLYGGSENDILYGGDGDDVIFGSDENQFFTQGDNDTIYGGTGNDTINPGWGDDVVDGGTGTDTLVIDYSTLPTQAVTWVVSQQENGQYPVYIANAYGIGTPIKTYIGATYGYSVAISADGTTLASYSDEYTHRGLWVQKIDRPASPVLITTENGYSVPSLTADGSKIVWIEGQLAPYLEAHHGIWIANTDGTGVRQIINSNGLKDVTISGDGTTIAWSDQNNAITVANVDGSNVKTIAIGSYPDLSRDGSKITWLTGNSIFVSNRDGTAIQGFSDEVPPSNITYANYSSYYYELKYLGDYGINEQHLIDLLYRSVDDPKKIGSTPYSSKPETYFTSKPSISEDGLTVSWSPYVKENFYGGQNYSVYLGTNAYTEVRVAKTDGSSIWTVLGSRGIGSSIPAPIAGDRIAYTNGTQLIVNSIYDNDNGSPNYKATPSQLLPATQANFIKESNVFSLGIGAHAQTIDLSRYVNLGVRYNSFDLATGSGEISTWGPSRIRYSNIEKFDITGTRYGDELFGGNLDDILTGGGGADTLKAGLGDDTYILNPQNAGGSQIEDAGGTDTLQLTGVNLSLAVPAAGIFGIRRAGTSLIIDLNKDGIAASKTDLTIFNFFDATGTGAGTGFIETVANLSGKNILNNLQIGDNTIFGSAENGNDLLQGGNGDDILAPGWGDDVVDGGAGTDVLVLDFSNLPTRAVAWSTFSNTSGNSLQEFFIGNAYGIGTPLKIRERNSTYGDGLPFALSGDGKTYAYFNYDNDPANTGLWIKKVDGFSTPIKIDEFASEIVFSADGSKIAWISGGVYVANSDGTGKTQITDLGSRFLSISGDGSQISWGSYNINYGSDKLFVANTDGTNIRTIFEGYSDGGFLSEDGSQIIWRGVINSQMGIWSADTSTSSPVVKPFVNTPGLLLSSNGIKGIWERGNNAIYVSSTNSTEVGQIVESHNFKNVYNSSGPTYPVLAADGEKVAFIKGLNLDESNYFGLYGLYVADSDVDGNATLITTANFNNTGDFGFDNRLALSSYVDIGVRYNSFDLATGSGEISTWGPSHVRYSNIERFDITGTRYGDELLGGNLNDKLTGGGGADTLKAGLGDDTYILAAQTAGGSKIEDIGGTDTLNLTDITLSLSTPFAGIAGIQKVGTTLIIDLNKDGIANPNTDLSILNFFNSNGAGAGFIETVNNLSGTNILNKLLGITPNLAPVTQANKTLTILEDAAPTPLAIIAPSDADNDPLTITITAVPETTKGIIRLPDNTVVTANTTLTAQQLTSLVFVPVANANGSGGSFSYTVSDGKGGTASQTITLEITAVNDVPSVQAALIDQVATENTAFSFTIPENTFADIDAGDSLSYSATLEDGSSLPAWLTFNPDTRTFSGIPSLTDAGTLSIKVEVTDTNNATTSDIFVINITKIINNLIGTSGNDVIQGTANNDQIQALGGNDQLFGLAGNDTLDGGTGKDTMIGGLGDDSYSVDNSGDKIVENADEGTDTVSSSISYTLGNHLENLVLTGSSNLAGIGNALNNFITGNSGNNTLDGKAGDDTMSGGLGNDNYIVDSQADVVIENVGSGIDSVIASVSYTLTDNVERLTLTGTADINGTGNNLNNSITGNAGNNILTGGDGNDSLNGAVGDDILSGEAGNDTLIGGDGNDTLIGGDGNDILNGGVGDDSLNGGVGNDSYTVDSIGDVVIENENSGTDTVSASISYTLTDYVERLTLTGTADINGTGNNLNNSITGNAGNNILNGGDGNDSLNGGLGNDTLIGGDGNDILNGGVGDDSLNGGVGNDSYTVDSISDVVIENENSGTDTVSASISYTLTDYVERLILTGTADINGTGNNLNNSITGNAGNNILNGGDGNDSLNGGLGNDTLIGGDGNDILNGGVGDDSLNGGVGNDSYTVDSIGDLVIENENSGTDTVSASISYTLTDYVERLTLTGTADINGTGNNLNNSITGNAGNNILNGGDGNDSLNGGLGNDTLIGGDGNDILNGGVGDDNLTGGDGNDILLGQAGNDVLTGGFGSDKLTGGTGNDLFVYTSLGDAGDTITDFELGLDQIVVKQLLNSIGYGGSKRVFEKFLGVKFYASRLTIIRIIAR</sequence>
<organism evidence="10 11">
    <name type="scientific">Calothrix anomala FACHB-343</name>
    <dbReference type="NCBI Taxonomy" id="2692894"/>
    <lineage>
        <taxon>Bacteria</taxon>
        <taxon>Bacillati</taxon>
        <taxon>Cyanobacteriota</taxon>
        <taxon>Cyanophyceae</taxon>
        <taxon>Nostocales</taxon>
        <taxon>Calotrichaceae</taxon>
        <taxon>Calothrix</taxon>
    </lineage>
</organism>
<evidence type="ECO:0000256" key="5">
    <source>
        <dbReference type="ARBA" id="ARBA00022737"/>
    </source>
</evidence>
<keyword evidence="5" id="KW-0677">Repeat</keyword>
<dbReference type="CDD" id="cd11303">
    <property type="entry name" value="Dystroglycan_repeat"/>
    <property type="match status" value="1"/>
</dbReference>
<dbReference type="PANTHER" id="PTHR38340">
    <property type="entry name" value="S-LAYER PROTEIN"/>
    <property type="match status" value="1"/>
</dbReference>
<dbReference type="SUPFAM" id="SSF49313">
    <property type="entry name" value="Cadherin-like"/>
    <property type="match status" value="1"/>
</dbReference>
<dbReference type="Gene3D" id="2.150.10.10">
    <property type="entry name" value="Serralysin-like metalloprotease, C-terminal"/>
    <property type="match status" value="10"/>
</dbReference>
<dbReference type="PRINTS" id="PR00313">
    <property type="entry name" value="CABNDNGRPT"/>
</dbReference>
<evidence type="ECO:0000259" key="9">
    <source>
        <dbReference type="SMART" id="SM00736"/>
    </source>
</evidence>
<dbReference type="PRINTS" id="PR01488">
    <property type="entry name" value="RTXTOXINA"/>
</dbReference>
<dbReference type="Pfam" id="PF00353">
    <property type="entry name" value="HemolysinCabind"/>
    <property type="match status" value="13"/>
</dbReference>
<comment type="subcellular location">
    <subcellularLocation>
        <location evidence="1">Membrane</location>
    </subcellularLocation>
    <subcellularLocation>
        <location evidence="2">Secreted</location>
    </subcellularLocation>
</comment>
<feature type="domain" description="Dystroglycan-type cadherin-like" evidence="9">
    <location>
        <begin position="2366"/>
        <end position="2466"/>
    </location>
</feature>
<keyword evidence="7" id="KW-0472">Membrane</keyword>
<proteinExistence type="predicted"/>
<dbReference type="InterPro" id="IPR018511">
    <property type="entry name" value="Hemolysin-typ_Ca-bd_CS"/>
</dbReference>
<protein>
    <submittedName>
        <fullName evidence="10">Ig domain-containing protein</fullName>
    </submittedName>
</protein>
<dbReference type="InterPro" id="IPR006644">
    <property type="entry name" value="Cadg"/>
</dbReference>
<evidence type="ECO:0000256" key="3">
    <source>
        <dbReference type="ARBA" id="ARBA00022525"/>
    </source>
</evidence>
<dbReference type="InterPro" id="IPR001343">
    <property type="entry name" value="Hemolysn_Ca-bd"/>
</dbReference>
<dbReference type="InterPro" id="IPR013783">
    <property type="entry name" value="Ig-like_fold"/>
</dbReference>
<dbReference type="InterPro" id="IPR011042">
    <property type="entry name" value="6-blade_b-propeller_TolB-like"/>
</dbReference>
<dbReference type="Gene3D" id="2.120.10.30">
    <property type="entry name" value="TolB, C-terminal domain"/>
    <property type="match status" value="2"/>
</dbReference>
<name>A0ABR8B671_9CYAN</name>
<evidence type="ECO:0000313" key="10">
    <source>
        <dbReference type="EMBL" id="MBD2229499.1"/>
    </source>
</evidence>
<dbReference type="InterPro" id="IPR050557">
    <property type="entry name" value="RTX_toxin/Mannuronan_C5-epim"/>
</dbReference>
<dbReference type="SUPFAM" id="SSF51120">
    <property type="entry name" value="beta-Roll"/>
    <property type="match status" value="8"/>
</dbReference>
<evidence type="ECO:0000256" key="2">
    <source>
        <dbReference type="ARBA" id="ARBA00004613"/>
    </source>
</evidence>